<protein>
    <submittedName>
        <fullName evidence="2">Uncharacterized protein</fullName>
    </submittedName>
</protein>
<feature type="transmembrane region" description="Helical" evidence="1">
    <location>
        <begin position="77"/>
        <end position="97"/>
    </location>
</feature>
<sequence length="144" mass="15961">MGKRPHWSIDYRKGLIGAISAVPFLIGFWYFFRPFPRWPTTIGLPLGILVGCLRTSGMKVDPARFLECSDELGLRQAYFASPAGTWAMYLSYIAWLAGPGLIVFQQSDFGAAFGLLVFQECSELFALPGKKLLSETVPSQEMGT</sequence>
<proteinExistence type="predicted"/>
<dbReference type="AlphaFoldDB" id="A0A8J6XZJ8"/>
<name>A0A8J6XZJ8_9BACT</name>
<keyword evidence="1" id="KW-0812">Transmembrane</keyword>
<gene>
    <name evidence="2" type="ORF">IFK94_04225</name>
</gene>
<dbReference type="Proteomes" id="UP000648239">
    <property type="component" value="Unassembled WGS sequence"/>
</dbReference>
<evidence type="ECO:0000313" key="3">
    <source>
        <dbReference type="Proteomes" id="UP000648239"/>
    </source>
</evidence>
<organism evidence="2 3">
    <name type="scientific">Candidatus Polarisedimenticola svalbardensis</name>
    <dbReference type="NCBI Taxonomy" id="2886004"/>
    <lineage>
        <taxon>Bacteria</taxon>
        <taxon>Pseudomonadati</taxon>
        <taxon>Acidobacteriota</taxon>
        <taxon>Candidatus Polarisedimenticolia</taxon>
        <taxon>Candidatus Polarisedimenticolales</taxon>
        <taxon>Candidatus Polarisedimenticolaceae</taxon>
        <taxon>Candidatus Polarisedimenticola</taxon>
    </lineage>
</organism>
<evidence type="ECO:0000256" key="1">
    <source>
        <dbReference type="SAM" id="Phobius"/>
    </source>
</evidence>
<keyword evidence="1" id="KW-0472">Membrane</keyword>
<reference evidence="2 3" key="1">
    <citation type="submission" date="2020-08" db="EMBL/GenBank/DDBJ databases">
        <title>Acidobacteriota in marine sediments use diverse sulfur dissimilation pathways.</title>
        <authorList>
            <person name="Wasmund K."/>
        </authorList>
    </citation>
    <scope>NUCLEOTIDE SEQUENCE [LARGE SCALE GENOMIC DNA]</scope>
    <source>
        <strain evidence="2">MAG AM4</strain>
    </source>
</reference>
<keyword evidence="1" id="KW-1133">Transmembrane helix</keyword>
<dbReference type="EMBL" id="JACXWD010000008">
    <property type="protein sequence ID" value="MBD3867313.1"/>
    <property type="molecule type" value="Genomic_DNA"/>
</dbReference>
<comment type="caution">
    <text evidence="2">The sequence shown here is derived from an EMBL/GenBank/DDBJ whole genome shotgun (WGS) entry which is preliminary data.</text>
</comment>
<feature type="transmembrane region" description="Helical" evidence="1">
    <location>
        <begin position="12"/>
        <end position="32"/>
    </location>
</feature>
<evidence type="ECO:0000313" key="2">
    <source>
        <dbReference type="EMBL" id="MBD3867313.1"/>
    </source>
</evidence>
<accession>A0A8J6XZJ8</accession>